<proteinExistence type="predicted"/>
<feature type="compositionally biased region" description="Basic and acidic residues" evidence="1">
    <location>
        <begin position="125"/>
        <end position="135"/>
    </location>
</feature>
<evidence type="ECO:0000313" key="3">
    <source>
        <dbReference type="Proteomes" id="UP000280834"/>
    </source>
</evidence>
<feature type="compositionally biased region" description="Basic and acidic residues" evidence="1">
    <location>
        <begin position="27"/>
        <end position="36"/>
    </location>
</feature>
<reference evidence="2 3" key="2">
    <citation type="submission" date="2018-11" db="EMBL/GenBank/DDBJ databases">
        <authorList>
            <consortium name="Pathogen Informatics"/>
        </authorList>
    </citation>
    <scope>NUCLEOTIDE SEQUENCE [LARGE SCALE GENOMIC DNA]</scope>
</reference>
<reference evidence="4" key="1">
    <citation type="submission" date="2017-02" db="UniProtKB">
        <authorList>
            <consortium name="WormBaseParasite"/>
        </authorList>
    </citation>
    <scope>IDENTIFICATION</scope>
</reference>
<feature type="region of interest" description="Disordered" evidence="1">
    <location>
        <begin position="27"/>
        <end position="48"/>
    </location>
</feature>
<evidence type="ECO:0000313" key="4">
    <source>
        <dbReference type="WBParaSite" id="BTMF_0000377201-mRNA-1"/>
    </source>
</evidence>
<evidence type="ECO:0000313" key="2">
    <source>
        <dbReference type="EMBL" id="VDO13968.1"/>
    </source>
</evidence>
<keyword evidence="3" id="KW-1185">Reference proteome</keyword>
<gene>
    <name evidence="2" type="ORF">BTMF_LOCUS3075</name>
</gene>
<name>A0A0R3QBP4_9BILA</name>
<dbReference type="EMBL" id="UZAG01002702">
    <property type="protein sequence ID" value="VDO13968.1"/>
    <property type="molecule type" value="Genomic_DNA"/>
</dbReference>
<dbReference type="AlphaFoldDB" id="A0A0R3QBP4"/>
<dbReference type="WBParaSite" id="BTMF_0000377201-mRNA-1">
    <property type="protein sequence ID" value="BTMF_0000377201-mRNA-1"/>
    <property type="gene ID" value="BTMF_0000377201"/>
</dbReference>
<evidence type="ECO:0000256" key="1">
    <source>
        <dbReference type="SAM" id="MobiDB-lite"/>
    </source>
</evidence>
<dbReference type="Proteomes" id="UP000280834">
    <property type="component" value="Unassembled WGS sequence"/>
</dbReference>
<accession>A0A0R3QBP4</accession>
<organism evidence="4">
    <name type="scientific">Brugia timori</name>
    <dbReference type="NCBI Taxonomy" id="42155"/>
    <lineage>
        <taxon>Eukaryota</taxon>
        <taxon>Metazoa</taxon>
        <taxon>Ecdysozoa</taxon>
        <taxon>Nematoda</taxon>
        <taxon>Chromadorea</taxon>
        <taxon>Rhabditida</taxon>
        <taxon>Spirurina</taxon>
        <taxon>Spiruromorpha</taxon>
        <taxon>Filarioidea</taxon>
        <taxon>Onchocercidae</taxon>
        <taxon>Brugia</taxon>
    </lineage>
</organism>
<feature type="region of interest" description="Disordered" evidence="1">
    <location>
        <begin position="118"/>
        <end position="186"/>
    </location>
</feature>
<protein>
    <submittedName>
        <fullName evidence="2 4">Uncharacterized protein</fullName>
    </submittedName>
</protein>
<sequence length="205" mass="22987">MTPQPPPLRRSSRTVKKRPCAIADECRQSRGADTRTRANTGDGEIPYRGTLRRQPIAKRLACAIADKCRDSGGDARTHAHAGDGEIPYRTDVIGWYTLVAYTSQCIYITAFVASSAHFEAEREDDERRTEKESHRPSSRIRKPSSSRPATRTSVSHPRVPAAGPRSYTGPRLARLRYPDSRRPATGDLRLLNREPFGELFDELKV</sequence>
<feature type="compositionally biased region" description="Basic and acidic residues" evidence="1">
    <location>
        <begin position="176"/>
        <end position="186"/>
    </location>
</feature>